<evidence type="ECO:0000313" key="3">
    <source>
        <dbReference type="Proteomes" id="UP000646738"/>
    </source>
</evidence>
<accession>A0ABQ3R8G6</accession>
<dbReference type="PANTHER" id="PTHR45527:SF1">
    <property type="entry name" value="FATTY ACID SYNTHASE"/>
    <property type="match status" value="1"/>
</dbReference>
<dbReference type="PROSITE" id="PS00455">
    <property type="entry name" value="AMP_BINDING"/>
    <property type="match status" value="1"/>
</dbReference>
<organism evidence="2 3">
    <name type="scientific">Streptomyces rubradiris</name>
    <name type="common">Streptomyces achromogenes subsp. rubradiris</name>
    <dbReference type="NCBI Taxonomy" id="285531"/>
    <lineage>
        <taxon>Bacteria</taxon>
        <taxon>Bacillati</taxon>
        <taxon>Actinomycetota</taxon>
        <taxon>Actinomycetes</taxon>
        <taxon>Kitasatosporales</taxon>
        <taxon>Streptomycetaceae</taxon>
        <taxon>Streptomyces</taxon>
    </lineage>
</organism>
<name>A0ABQ3R8G6_STRRR</name>
<dbReference type="Proteomes" id="UP000646738">
    <property type="component" value="Unassembled WGS sequence"/>
</dbReference>
<feature type="domain" description="AMP-dependent synthetase/ligase" evidence="1">
    <location>
        <begin position="32"/>
        <end position="222"/>
    </location>
</feature>
<evidence type="ECO:0000313" key="2">
    <source>
        <dbReference type="EMBL" id="GHI52138.1"/>
    </source>
</evidence>
<protein>
    <recommendedName>
        <fullName evidence="1">AMP-dependent synthetase/ligase domain-containing protein</fullName>
    </recommendedName>
</protein>
<sequence length="222" mass="23894">MPGDFELRYRRHTLLAADIPAVPVRRTVPELFEAQVRRTPGACSHAEGVLTYRELDARANRLARHLTALGAGPEQIVAVALPRGLDLPVALLAILKAGAVYLPLDLAHPDARFRAVLADADPEVVLTHTVALPRLAHRGTTVAADDPATLRTLSALPDDPPGHRPDPTTLAYVIYTSGSTGTPKGVAMPHRGLANLLAWHRDRFPGRPGTRVGQFTALGFDF</sequence>
<dbReference type="EMBL" id="BNEA01000007">
    <property type="protein sequence ID" value="GHI52138.1"/>
    <property type="molecule type" value="Genomic_DNA"/>
</dbReference>
<gene>
    <name evidence="2" type="ORF">Srubr_19840</name>
</gene>
<dbReference type="Pfam" id="PF00501">
    <property type="entry name" value="AMP-binding"/>
    <property type="match status" value="1"/>
</dbReference>
<evidence type="ECO:0000259" key="1">
    <source>
        <dbReference type="Pfam" id="PF00501"/>
    </source>
</evidence>
<dbReference type="PANTHER" id="PTHR45527">
    <property type="entry name" value="NONRIBOSOMAL PEPTIDE SYNTHETASE"/>
    <property type="match status" value="1"/>
</dbReference>
<dbReference type="InterPro" id="IPR020845">
    <property type="entry name" value="AMP-binding_CS"/>
</dbReference>
<keyword evidence="3" id="KW-1185">Reference proteome</keyword>
<dbReference type="Gene3D" id="3.40.50.980">
    <property type="match status" value="2"/>
</dbReference>
<proteinExistence type="predicted"/>
<comment type="caution">
    <text evidence="2">The sequence shown here is derived from an EMBL/GenBank/DDBJ whole genome shotgun (WGS) entry which is preliminary data.</text>
</comment>
<dbReference type="InterPro" id="IPR000873">
    <property type="entry name" value="AMP-dep_synth/lig_dom"/>
</dbReference>
<reference evidence="3" key="1">
    <citation type="submission" date="2023-07" db="EMBL/GenBank/DDBJ databases">
        <title>Whole genome shotgun sequence of Streptomyces achromogenes subsp. rubradiris NBRC 14000.</title>
        <authorList>
            <person name="Komaki H."/>
            <person name="Tamura T."/>
        </authorList>
    </citation>
    <scope>NUCLEOTIDE SEQUENCE [LARGE SCALE GENOMIC DNA]</scope>
    <source>
        <strain evidence="3">NBRC 14000</strain>
    </source>
</reference>
<dbReference type="SUPFAM" id="SSF56801">
    <property type="entry name" value="Acetyl-CoA synthetase-like"/>
    <property type="match status" value="1"/>
</dbReference>